<protein>
    <submittedName>
        <fullName evidence="1">Uncharacterized protein</fullName>
    </submittedName>
</protein>
<organism evidence="1 2">
    <name type="scientific">Spiroplasma poulsonii</name>
    <dbReference type="NCBI Taxonomy" id="2138"/>
    <lineage>
        <taxon>Bacteria</taxon>
        <taxon>Bacillati</taxon>
        <taxon>Mycoplasmatota</taxon>
        <taxon>Mollicutes</taxon>
        <taxon>Entomoplasmatales</taxon>
        <taxon>Spiroplasmataceae</taxon>
        <taxon>Spiroplasma</taxon>
    </lineage>
</organism>
<dbReference type="AlphaFoldDB" id="A0A2P6FBZ9"/>
<gene>
    <name evidence="1" type="ORF">SMSRO_SF007490</name>
</gene>
<dbReference type="Proteomes" id="UP000031565">
    <property type="component" value="Unassembled WGS sequence"/>
</dbReference>
<sequence length="131" mass="14781">MNKKIPKAKKYTTFILTGLGERSEGWAEGSSFKTQTSKAWVNLIVNDTNGEPLRGIPLTNGTELNNKNIGGTWYTNDKKTYATAYGELFLDFKFINNTINAKLRAKATAFNPTFLGWTKTQTKFKFKIMVI</sequence>
<evidence type="ECO:0000313" key="1">
    <source>
        <dbReference type="EMBL" id="PQM30956.1"/>
    </source>
</evidence>
<reference evidence="1 2" key="1">
    <citation type="journal article" date="2015" name="MBio">
        <title>Genome sequence of the Drosophila melanogaster male-killing Spiroplasma strain MSRO endosymbiont.</title>
        <authorList>
            <person name="Paredes J.C."/>
            <person name="Herren J.K."/>
            <person name="Schupfer F."/>
            <person name="Marin R."/>
            <person name="Claverol S."/>
            <person name="Kuo C.H."/>
            <person name="Lemaitre B."/>
            <person name="Beven L."/>
        </authorList>
    </citation>
    <scope>NUCLEOTIDE SEQUENCE [LARGE SCALE GENOMIC DNA]</scope>
    <source>
        <strain evidence="1 2">MSRO</strain>
    </source>
</reference>
<dbReference type="EMBL" id="JTLV02000001">
    <property type="protein sequence ID" value="PQM30956.1"/>
    <property type="molecule type" value="Genomic_DNA"/>
</dbReference>
<accession>A0A2P6FBZ9</accession>
<keyword evidence="2" id="KW-1185">Reference proteome</keyword>
<evidence type="ECO:0000313" key="2">
    <source>
        <dbReference type="Proteomes" id="UP000031565"/>
    </source>
</evidence>
<dbReference type="RefSeq" id="WP_052443460.1">
    <property type="nucleotide sequence ID" value="NZ_CM020866.1"/>
</dbReference>
<comment type="caution">
    <text evidence="1">The sequence shown here is derived from an EMBL/GenBank/DDBJ whole genome shotgun (WGS) entry which is preliminary data.</text>
</comment>
<dbReference type="STRING" id="2138.SMSRO_v1c07180"/>
<name>A0A2P6FBZ9_9MOLU</name>
<proteinExistence type="predicted"/>